<dbReference type="STRING" id="5364.A0A5C3NFH6"/>
<dbReference type="EMBL" id="ML213504">
    <property type="protein sequence ID" value="TFK56060.1"/>
    <property type="molecule type" value="Genomic_DNA"/>
</dbReference>
<gene>
    <name evidence="3" type="ORF">OE88DRAFT_700708</name>
</gene>
<reference evidence="3 4" key="1">
    <citation type="journal article" date="2019" name="Nat. Ecol. Evol.">
        <title>Megaphylogeny resolves global patterns of mushroom evolution.</title>
        <authorList>
            <person name="Varga T."/>
            <person name="Krizsan K."/>
            <person name="Foldi C."/>
            <person name="Dima B."/>
            <person name="Sanchez-Garcia M."/>
            <person name="Sanchez-Ramirez S."/>
            <person name="Szollosi G.J."/>
            <person name="Szarkandi J.G."/>
            <person name="Papp V."/>
            <person name="Albert L."/>
            <person name="Andreopoulos W."/>
            <person name="Angelini C."/>
            <person name="Antonin V."/>
            <person name="Barry K.W."/>
            <person name="Bougher N.L."/>
            <person name="Buchanan P."/>
            <person name="Buyck B."/>
            <person name="Bense V."/>
            <person name="Catcheside P."/>
            <person name="Chovatia M."/>
            <person name="Cooper J."/>
            <person name="Damon W."/>
            <person name="Desjardin D."/>
            <person name="Finy P."/>
            <person name="Geml J."/>
            <person name="Haridas S."/>
            <person name="Hughes K."/>
            <person name="Justo A."/>
            <person name="Karasinski D."/>
            <person name="Kautmanova I."/>
            <person name="Kiss B."/>
            <person name="Kocsube S."/>
            <person name="Kotiranta H."/>
            <person name="LaButti K.M."/>
            <person name="Lechner B.E."/>
            <person name="Liimatainen K."/>
            <person name="Lipzen A."/>
            <person name="Lukacs Z."/>
            <person name="Mihaltcheva S."/>
            <person name="Morgado L.N."/>
            <person name="Niskanen T."/>
            <person name="Noordeloos M.E."/>
            <person name="Ohm R.A."/>
            <person name="Ortiz-Santana B."/>
            <person name="Ovrebo C."/>
            <person name="Racz N."/>
            <person name="Riley R."/>
            <person name="Savchenko A."/>
            <person name="Shiryaev A."/>
            <person name="Soop K."/>
            <person name="Spirin V."/>
            <person name="Szebenyi C."/>
            <person name="Tomsovsky M."/>
            <person name="Tulloss R.E."/>
            <person name="Uehling J."/>
            <person name="Grigoriev I.V."/>
            <person name="Vagvolgyi C."/>
            <person name="Papp T."/>
            <person name="Martin F.M."/>
            <person name="Miettinen O."/>
            <person name="Hibbett D.S."/>
            <person name="Nagy L.G."/>
        </authorList>
    </citation>
    <scope>NUCLEOTIDE SEQUENCE [LARGE SCALE GENOMIC DNA]</scope>
    <source>
        <strain evidence="3 4">OMC1185</strain>
    </source>
</reference>
<dbReference type="GO" id="GO:0005543">
    <property type="term" value="F:phospholipid binding"/>
    <property type="evidence" value="ECO:0007669"/>
    <property type="project" value="InterPro"/>
</dbReference>
<feature type="compositionally biased region" description="Polar residues" evidence="2">
    <location>
        <begin position="421"/>
        <end position="435"/>
    </location>
</feature>
<evidence type="ECO:0000256" key="2">
    <source>
        <dbReference type="SAM" id="MobiDB-lite"/>
    </source>
</evidence>
<feature type="compositionally biased region" description="Low complexity" evidence="2">
    <location>
        <begin position="280"/>
        <end position="294"/>
    </location>
</feature>
<evidence type="ECO:0000256" key="1">
    <source>
        <dbReference type="SAM" id="Coils"/>
    </source>
</evidence>
<dbReference type="InterPro" id="IPR027267">
    <property type="entry name" value="AH/BAR_dom_sf"/>
</dbReference>
<dbReference type="InterPro" id="IPR037470">
    <property type="entry name" value="IVY1"/>
</dbReference>
<name>A0A5C3NFH6_9AGAM</name>
<sequence length="468" mass="51300">MPGPRSLRSLAISTDTKRNASRGPPSPTFSDATNASAMNFGVDGPEKIITRTNLRASIQAYENLMNTCANYRSALLTMAGATAAFADAMESCAALKGPRYEAGTRFQAASGLHHLVANHWHVLAGTIGEKFERPLRQHLEDYRNVVAERSASYEKVLHEKSRIIRDTEMSNMNKKGRNLQSFREALTVLQRQVDELDELKAQHYQEVMEHEEEVWDVVQGKISVVVRTTMDVFDKFTSKASDPVIEPMLQSVPDPFDSYGPPAAEDQIFSILPPLSILTTAPPSASPSPMMTTPDIDHGMPTPSTSWTHNGGMYGATAAPWGDYTSPASPPSSPPRSVSPPSAIPRRQSYPFVNSPGHHPRRSEGSKLRSVLSAVEESSHRNGASESSDRSDDSEKTATSTSLDKERERDGAWGQYAFEQPPSNQITSNDLTPRNSSFFPTPSSPTQDIPPDRSPTPRLEDHGRIAVS</sequence>
<protein>
    <recommendedName>
        <fullName evidence="5">IMD domain-containing protein</fullName>
    </recommendedName>
</protein>
<dbReference type="AlphaFoldDB" id="A0A5C3NFH6"/>
<dbReference type="OrthoDB" id="5594612at2759"/>
<proteinExistence type="predicted"/>
<dbReference type="GO" id="GO:0000329">
    <property type="term" value="C:fungal-type vacuole membrane"/>
    <property type="evidence" value="ECO:0007669"/>
    <property type="project" value="InterPro"/>
</dbReference>
<evidence type="ECO:0000313" key="4">
    <source>
        <dbReference type="Proteomes" id="UP000305948"/>
    </source>
</evidence>
<feature type="region of interest" description="Disordered" evidence="2">
    <location>
        <begin position="324"/>
        <end position="468"/>
    </location>
</feature>
<dbReference type="SUPFAM" id="SSF103657">
    <property type="entry name" value="BAR/IMD domain-like"/>
    <property type="match status" value="1"/>
</dbReference>
<feature type="compositionally biased region" description="Pro residues" evidence="2">
    <location>
        <begin position="328"/>
        <end position="338"/>
    </location>
</feature>
<organism evidence="3 4">
    <name type="scientific">Heliocybe sulcata</name>
    <dbReference type="NCBI Taxonomy" id="5364"/>
    <lineage>
        <taxon>Eukaryota</taxon>
        <taxon>Fungi</taxon>
        <taxon>Dikarya</taxon>
        <taxon>Basidiomycota</taxon>
        <taxon>Agaricomycotina</taxon>
        <taxon>Agaricomycetes</taxon>
        <taxon>Gloeophyllales</taxon>
        <taxon>Gloeophyllaceae</taxon>
        <taxon>Heliocybe</taxon>
    </lineage>
</organism>
<evidence type="ECO:0008006" key="5">
    <source>
        <dbReference type="Google" id="ProtNLM"/>
    </source>
</evidence>
<dbReference type="Gene3D" id="1.20.1270.60">
    <property type="entry name" value="Arfaptin homology (AH) domain/BAR domain"/>
    <property type="match status" value="1"/>
</dbReference>
<keyword evidence="1" id="KW-0175">Coiled coil</keyword>
<dbReference type="Proteomes" id="UP000305948">
    <property type="component" value="Unassembled WGS sequence"/>
</dbReference>
<feature type="compositionally biased region" description="Low complexity" evidence="2">
    <location>
        <begin position="436"/>
        <end position="446"/>
    </location>
</feature>
<dbReference type="PANTHER" id="PTHR38407">
    <property type="entry name" value="PROTEIN IVY1"/>
    <property type="match status" value="1"/>
</dbReference>
<feature type="compositionally biased region" description="Basic and acidic residues" evidence="2">
    <location>
        <begin position="387"/>
        <end position="396"/>
    </location>
</feature>
<keyword evidence="4" id="KW-1185">Reference proteome</keyword>
<evidence type="ECO:0000313" key="3">
    <source>
        <dbReference type="EMBL" id="TFK56060.1"/>
    </source>
</evidence>
<feature type="region of interest" description="Disordered" evidence="2">
    <location>
        <begin position="13"/>
        <end position="35"/>
    </location>
</feature>
<dbReference type="GO" id="GO:0042144">
    <property type="term" value="P:vacuole fusion, non-autophagic"/>
    <property type="evidence" value="ECO:0007669"/>
    <property type="project" value="InterPro"/>
</dbReference>
<feature type="compositionally biased region" description="Basic and acidic residues" evidence="2">
    <location>
        <begin position="458"/>
        <end position="468"/>
    </location>
</feature>
<accession>A0A5C3NFH6</accession>
<feature type="coiled-coil region" evidence="1">
    <location>
        <begin position="179"/>
        <end position="213"/>
    </location>
</feature>
<dbReference type="PANTHER" id="PTHR38407:SF1">
    <property type="entry name" value="PROTEIN IVY1"/>
    <property type="match status" value="1"/>
</dbReference>
<feature type="region of interest" description="Disordered" evidence="2">
    <location>
        <begin position="280"/>
        <end position="311"/>
    </location>
</feature>